<dbReference type="RefSeq" id="WP_369703276.1">
    <property type="nucleotide sequence ID" value="NZ_JBGEWD010000002.1"/>
</dbReference>
<evidence type="ECO:0000256" key="4">
    <source>
        <dbReference type="ARBA" id="ARBA00019403"/>
    </source>
</evidence>
<dbReference type="CDD" id="cd10030">
    <property type="entry name" value="UDG-F4_TTUDGA_SPO1dp_like"/>
    <property type="match status" value="1"/>
</dbReference>
<evidence type="ECO:0000256" key="5">
    <source>
        <dbReference type="ARBA" id="ARBA00022485"/>
    </source>
</evidence>
<name>A0ABV4BLM1_9CLOT</name>
<keyword evidence="6" id="KW-0479">Metal-binding</keyword>
<dbReference type="EC" id="3.2.2.27" evidence="3"/>
<comment type="similarity">
    <text evidence="2">Belongs to the uracil-DNA glycosylase (UDG) superfamily. Type 4 (UDGa) family.</text>
</comment>
<evidence type="ECO:0000259" key="12">
    <source>
        <dbReference type="SMART" id="SM00986"/>
    </source>
</evidence>
<gene>
    <name evidence="13" type="ORF">AB8U03_04105</name>
</gene>
<evidence type="ECO:0000256" key="8">
    <source>
        <dbReference type="ARBA" id="ARBA00022801"/>
    </source>
</evidence>
<evidence type="ECO:0000256" key="11">
    <source>
        <dbReference type="ARBA" id="ARBA00023204"/>
    </source>
</evidence>
<keyword evidence="7" id="KW-0227">DNA damage</keyword>
<dbReference type="InterPro" id="IPR051536">
    <property type="entry name" value="UDG_Type-4/5"/>
</dbReference>
<keyword evidence="11" id="KW-0234">DNA repair</keyword>
<dbReference type="Proteomes" id="UP001564657">
    <property type="component" value="Unassembled WGS sequence"/>
</dbReference>
<accession>A0ABV4BLM1</accession>
<evidence type="ECO:0000256" key="2">
    <source>
        <dbReference type="ARBA" id="ARBA00006521"/>
    </source>
</evidence>
<evidence type="ECO:0000256" key="6">
    <source>
        <dbReference type="ARBA" id="ARBA00022723"/>
    </source>
</evidence>
<dbReference type="PANTHER" id="PTHR33693:SF1">
    <property type="entry name" value="TYPE-4 URACIL-DNA GLYCOSYLASE"/>
    <property type="match status" value="1"/>
</dbReference>
<dbReference type="SMART" id="SM00987">
    <property type="entry name" value="UreE_C"/>
    <property type="match status" value="1"/>
</dbReference>
<dbReference type="InterPro" id="IPR005273">
    <property type="entry name" value="Ura-DNA_glyco_family4"/>
</dbReference>
<reference evidence="13 14" key="1">
    <citation type="submission" date="2024-08" db="EMBL/GenBank/DDBJ databases">
        <title>Clostridium lapicellarii sp. nov., and Clostridium renhuaiense sp. nov., two species isolated from the mud in a fermentation cellar used for producing sauce-flavour Chinese liquors.</title>
        <authorList>
            <person name="Yang F."/>
            <person name="Wang H."/>
            <person name="Chen L.Q."/>
            <person name="Zhou N."/>
            <person name="Lu J.J."/>
            <person name="Pu X.X."/>
            <person name="Wan B."/>
            <person name="Wang L."/>
            <person name="Liu S.J."/>
        </authorList>
    </citation>
    <scope>NUCLEOTIDE SEQUENCE [LARGE SCALE GENOMIC DNA]</scope>
    <source>
        <strain evidence="13 14">MT-5</strain>
    </source>
</reference>
<feature type="domain" description="Uracil-DNA glycosylase-like" evidence="12">
    <location>
        <begin position="28"/>
        <end position="175"/>
    </location>
</feature>
<dbReference type="NCBIfam" id="TIGR00758">
    <property type="entry name" value="UDG_fam4"/>
    <property type="match status" value="1"/>
</dbReference>
<keyword evidence="9" id="KW-0408">Iron</keyword>
<keyword evidence="10" id="KW-0411">Iron-sulfur</keyword>
<evidence type="ECO:0000313" key="13">
    <source>
        <dbReference type="EMBL" id="MEY7999388.1"/>
    </source>
</evidence>
<keyword evidence="8" id="KW-0378">Hydrolase</keyword>
<evidence type="ECO:0000313" key="14">
    <source>
        <dbReference type="Proteomes" id="UP001564657"/>
    </source>
</evidence>
<dbReference type="Pfam" id="PF03167">
    <property type="entry name" value="UDG"/>
    <property type="match status" value="1"/>
</dbReference>
<evidence type="ECO:0000256" key="3">
    <source>
        <dbReference type="ARBA" id="ARBA00012030"/>
    </source>
</evidence>
<dbReference type="SUPFAM" id="SSF52141">
    <property type="entry name" value="Uracil-DNA glycosylase-like"/>
    <property type="match status" value="1"/>
</dbReference>
<evidence type="ECO:0000256" key="9">
    <source>
        <dbReference type="ARBA" id="ARBA00023004"/>
    </source>
</evidence>
<dbReference type="InterPro" id="IPR005122">
    <property type="entry name" value="Uracil-DNA_glycosylase-like"/>
</dbReference>
<organism evidence="13 14">
    <name type="scientific">Clostridium moutaii</name>
    <dbReference type="NCBI Taxonomy" id="3240932"/>
    <lineage>
        <taxon>Bacteria</taxon>
        <taxon>Bacillati</taxon>
        <taxon>Bacillota</taxon>
        <taxon>Clostridia</taxon>
        <taxon>Eubacteriales</taxon>
        <taxon>Clostridiaceae</taxon>
        <taxon>Clostridium</taxon>
    </lineage>
</organism>
<proteinExistence type="inferred from homology"/>
<evidence type="ECO:0000256" key="10">
    <source>
        <dbReference type="ARBA" id="ARBA00023014"/>
    </source>
</evidence>
<keyword evidence="5" id="KW-0004">4Fe-4S</keyword>
<sequence>MLKWKELYEECVNCHKCALGDNRTNMVFGDGNPKGKIMFIGEAPGADEDRTGLPFVGRAGKLLTRVLESLELHREKDYYICNICKCRPENNRTPHEHEEEACLPYLRNQVALVRPKIIVCLGATAMNCILGKDWRITRDRGKWVERKGFYMTATFHPSAVLRDENKKPMFWEDLKDIKKKYGEF</sequence>
<comment type="caution">
    <text evidence="13">The sequence shown here is derived from an EMBL/GenBank/DDBJ whole genome shotgun (WGS) entry which is preliminary data.</text>
</comment>
<evidence type="ECO:0000256" key="7">
    <source>
        <dbReference type="ARBA" id="ARBA00022763"/>
    </source>
</evidence>
<protein>
    <recommendedName>
        <fullName evidence="4">Type-4 uracil-DNA glycosylase</fullName>
        <ecNumber evidence="3">3.2.2.27</ecNumber>
    </recommendedName>
</protein>
<dbReference type="InterPro" id="IPR036895">
    <property type="entry name" value="Uracil-DNA_glycosylase-like_sf"/>
</dbReference>
<dbReference type="SMART" id="SM00986">
    <property type="entry name" value="UDG"/>
    <property type="match status" value="1"/>
</dbReference>
<evidence type="ECO:0000256" key="1">
    <source>
        <dbReference type="ARBA" id="ARBA00001400"/>
    </source>
</evidence>
<dbReference type="Gene3D" id="3.40.470.10">
    <property type="entry name" value="Uracil-DNA glycosylase-like domain"/>
    <property type="match status" value="1"/>
</dbReference>
<dbReference type="EMBL" id="JBGEWD010000002">
    <property type="protein sequence ID" value="MEY7999388.1"/>
    <property type="molecule type" value="Genomic_DNA"/>
</dbReference>
<comment type="catalytic activity">
    <reaction evidence="1">
        <text>Hydrolyzes single-stranded DNA or mismatched double-stranded DNA and polynucleotides, releasing free uracil.</text>
        <dbReference type="EC" id="3.2.2.27"/>
    </reaction>
</comment>
<dbReference type="PANTHER" id="PTHR33693">
    <property type="entry name" value="TYPE-5 URACIL-DNA GLYCOSYLASE"/>
    <property type="match status" value="1"/>
</dbReference>
<keyword evidence="14" id="KW-1185">Reference proteome</keyword>